<dbReference type="InterPro" id="IPR023606">
    <property type="entry name" value="CoA-Trfase_III_dom_1_sf"/>
</dbReference>
<sequence>MTKPLKGLKVLDLTRVLSGPFCTMLLADMGAEVIKIERPGIGDDSRHFGPFKEQESGYYMLFNRGKKSITLNLKDNQGKEIFKNMVKKCDVVVENFKPGVMEKLGLNYEVLSEINPQIVYCSISGFGNTSSFKKRPAYDLVAQAIGGMMSITGYPDKPPVKVGSSLADMSSGLFAAYGIALAVLNREKTGKGQSVDISMIDSIFTLLESNVVRYSIGEEVPTRIGNRHPISAPFDTFLAKDGYIVIAIANDALFAKFAETLGQPELSQNKKFNTDFNRLQNQAELKQIIESWLQDRTVKEASELLLDSGIPCAPIYDIKQTCESKHIQEREMMVELNHPKAGKVRVPGNPVKLSDTPASIKEPSPSLGEHNLEVLTELVGLSEGDIKELIHRGVIDKENS</sequence>
<organism evidence="3 4">
    <name type="scientific">Natranaerobius trueperi</name>
    <dbReference type="NCBI Taxonomy" id="759412"/>
    <lineage>
        <taxon>Bacteria</taxon>
        <taxon>Bacillati</taxon>
        <taxon>Bacillota</taxon>
        <taxon>Clostridia</taxon>
        <taxon>Natranaerobiales</taxon>
        <taxon>Natranaerobiaceae</taxon>
        <taxon>Natranaerobius</taxon>
    </lineage>
</organism>
<comment type="caution">
    <text evidence="3">The sequence shown here is derived from an EMBL/GenBank/DDBJ whole genome shotgun (WGS) entry which is preliminary data.</text>
</comment>
<evidence type="ECO:0000256" key="2">
    <source>
        <dbReference type="SAM" id="MobiDB-lite"/>
    </source>
</evidence>
<reference evidence="3 4" key="1">
    <citation type="submission" date="2017-06" db="EMBL/GenBank/DDBJ databases">
        <title>Draft Genome Sequence of Natranaerobius trueperi halophilic, alkalithermophilic bacteria from soda lakes.</title>
        <authorList>
            <person name="Zhao B."/>
        </authorList>
    </citation>
    <scope>NUCLEOTIDE SEQUENCE [LARGE SCALE GENOMIC DNA]</scope>
    <source>
        <strain evidence="3 4">DSM 18760</strain>
    </source>
</reference>
<proteinExistence type="predicted"/>
<dbReference type="InterPro" id="IPR050483">
    <property type="entry name" value="CoA-transferase_III_domain"/>
</dbReference>
<dbReference type="Proteomes" id="UP000214588">
    <property type="component" value="Unassembled WGS sequence"/>
</dbReference>
<dbReference type="EMBL" id="NIQC01000008">
    <property type="protein sequence ID" value="OWZ84075.1"/>
    <property type="molecule type" value="Genomic_DNA"/>
</dbReference>
<dbReference type="PANTHER" id="PTHR48207:SF3">
    <property type="entry name" value="SUCCINATE--HYDROXYMETHYLGLUTARATE COA-TRANSFERASE"/>
    <property type="match status" value="1"/>
</dbReference>
<dbReference type="Gene3D" id="3.30.1540.10">
    <property type="entry name" value="formyl-coa transferase, domain 3"/>
    <property type="match status" value="1"/>
</dbReference>
<dbReference type="OrthoDB" id="9797653at2"/>
<evidence type="ECO:0000313" key="4">
    <source>
        <dbReference type="Proteomes" id="UP000214588"/>
    </source>
</evidence>
<dbReference type="RefSeq" id="WP_089023208.1">
    <property type="nucleotide sequence ID" value="NZ_NIQC01000008.1"/>
</dbReference>
<keyword evidence="4" id="KW-1185">Reference proteome</keyword>
<dbReference type="AlphaFoldDB" id="A0A226BYS2"/>
<gene>
    <name evidence="3" type="ORF">CDO51_05005</name>
</gene>
<dbReference type="Pfam" id="PF02515">
    <property type="entry name" value="CoA_transf_3"/>
    <property type="match status" value="1"/>
</dbReference>
<dbReference type="Gene3D" id="3.40.50.10540">
    <property type="entry name" value="Crotonobetainyl-coa:carnitine coa-transferase, domain 1"/>
    <property type="match status" value="1"/>
</dbReference>
<evidence type="ECO:0000313" key="3">
    <source>
        <dbReference type="EMBL" id="OWZ84075.1"/>
    </source>
</evidence>
<dbReference type="InterPro" id="IPR003673">
    <property type="entry name" value="CoA-Trfase_fam_III"/>
</dbReference>
<name>A0A226BYS2_9FIRM</name>
<dbReference type="PANTHER" id="PTHR48207">
    <property type="entry name" value="SUCCINATE--HYDROXYMETHYLGLUTARATE COA-TRANSFERASE"/>
    <property type="match status" value="1"/>
</dbReference>
<dbReference type="SUPFAM" id="SSF89796">
    <property type="entry name" value="CoA-transferase family III (CaiB/BaiF)"/>
    <property type="match status" value="1"/>
</dbReference>
<dbReference type="GO" id="GO:0008410">
    <property type="term" value="F:CoA-transferase activity"/>
    <property type="evidence" value="ECO:0007669"/>
    <property type="project" value="TreeGrafter"/>
</dbReference>
<dbReference type="InterPro" id="IPR044855">
    <property type="entry name" value="CoA-Trfase_III_dom3_sf"/>
</dbReference>
<evidence type="ECO:0000256" key="1">
    <source>
        <dbReference type="ARBA" id="ARBA00022679"/>
    </source>
</evidence>
<accession>A0A226BYS2</accession>
<protein>
    <submittedName>
        <fullName evidence="3">Carnitine dehydratase</fullName>
    </submittedName>
</protein>
<feature type="region of interest" description="Disordered" evidence="2">
    <location>
        <begin position="344"/>
        <end position="365"/>
    </location>
</feature>
<keyword evidence="1" id="KW-0808">Transferase</keyword>